<dbReference type="InterPro" id="IPR019405">
    <property type="entry name" value="Lactonase_7-beta_prop"/>
</dbReference>
<name>A0A1B1S081_9BACL</name>
<proteinExistence type="inferred from homology"/>
<accession>A0A1B1S081</accession>
<dbReference type="KEGG" id="pll:I858_006145"/>
<evidence type="ECO:0000313" key="3">
    <source>
        <dbReference type="Proteomes" id="UP000053354"/>
    </source>
</evidence>
<sequence>MVASYLLTGSYASKSEPGIKLWELDNITGELTELIGIAGIERPSFIAVHPNGTSFVATSEVGNGELVSYWVHPVAKKMVEINRQRSNGDHPAHVTIDETGQWLLSTTYSGATINVYPLHADGAIGEIAFSVKHHGSGPNQDRQDAAHPHSIIQVPGKNLFLVSDLGNDTISTYKLNSDTGELTLQYTAYTEAGAGPRHLSFHPSEPVVYSVNELNSTLMVYKISREGRLEFFQLLPLVPDSYNGENTSAEVAVSSDGLFVYASNRGHDSIASFSVQANGTLENLGLAGSGGEGPRHFALVPGNDRLIVANENSHTLTTLKIGHSGTPCIIEYFIETTAPVCVKVIK</sequence>
<evidence type="ECO:0000256" key="1">
    <source>
        <dbReference type="ARBA" id="ARBA00005564"/>
    </source>
</evidence>
<dbReference type="Pfam" id="PF10282">
    <property type="entry name" value="Lactonase"/>
    <property type="match status" value="1"/>
</dbReference>
<organism evidence="2 3">
    <name type="scientific">Planococcus versutus</name>
    <dbReference type="NCBI Taxonomy" id="1302659"/>
    <lineage>
        <taxon>Bacteria</taxon>
        <taxon>Bacillati</taxon>
        <taxon>Bacillota</taxon>
        <taxon>Bacilli</taxon>
        <taxon>Bacillales</taxon>
        <taxon>Caryophanaceae</taxon>
        <taxon>Planococcus</taxon>
    </lineage>
</organism>
<dbReference type="InterPro" id="IPR050282">
    <property type="entry name" value="Cycloisomerase_2"/>
</dbReference>
<dbReference type="SUPFAM" id="SSF51004">
    <property type="entry name" value="C-terminal (heme d1) domain of cytochrome cd1-nitrite reductase"/>
    <property type="match status" value="1"/>
</dbReference>
<evidence type="ECO:0008006" key="4">
    <source>
        <dbReference type="Google" id="ProtNLM"/>
    </source>
</evidence>
<dbReference type="AlphaFoldDB" id="A0A1B1S081"/>
<gene>
    <name evidence="2" type="ORF">I858_006145</name>
</gene>
<dbReference type="Proteomes" id="UP000053354">
    <property type="component" value="Chromosome"/>
</dbReference>
<keyword evidence="3" id="KW-1185">Reference proteome</keyword>
<dbReference type="PANTHER" id="PTHR30344">
    <property type="entry name" value="6-PHOSPHOGLUCONOLACTONASE-RELATED"/>
    <property type="match status" value="1"/>
</dbReference>
<protein>
    <recommendedName>
        <fullName evidence="4">6-phosphogluconolactonase</fullName>
    </recommendedName>
</protein>
<dbReference type="Gene3D" id="2.130.10.10">
    <property type="entry name" value="YVTN repeat-like/Quinoprotein amine dehydrogenase"/>
    <property type="match status" value="1"/>
</dbReference>
<dbReference type="GO" id="GO:0017057">
    <property type="term" value="F:6-phosphogluconolactonase activity"/>
    <property type="evidence" value="ECO:0007669"/>
    <property type="project" value="TreeGrafter"/>
</dbReference>
<dbReference type="InterPro" id="IPR015943">
    <property type="entry name" value="WD40/YVTN_repeat-like_dom_sf"/>
</dbReference>
<reference evidence="2" key="1">
    <citation type="submission" date="2016-10" db="EMBL/GenBank/DDBJ databases">
        <authorList>
            <person name="See-Too W.S."/>
        </authorList>
    </citation>
    <scope>NUCLEOTIDE SEQUENCE</scope>
    <source>
        <strain evidence="2">L10.15</strain>
    </source>
</reference>
<dbReference type="EMBL" id="CP016540">
    <property type="protein sequence ID" value="ANU26603.1"/>
    <property type="molecule type" value="Genomic_DNA"/>
</dbReference>
<evidence type="ECO:0000313" key="2">
    <source>
        <dbReference type="EMBL" id="ANU26603.1"/>
    </source>
</evidence>
<dbReference type="OrthoDB" id="9790815at2"/>
<dbReference type="PANTHER" id="PTHR30344:SF1">
    <property type="entry name" value="6-PHOSPHOGLUCONOLACTONASE"/>
    <property type="match status" value="1"/>
</dbReference>
<comment type="similarity">
    <text evidence="1">Belongs to the cycloisomerase 2 family.</text>
</comment>
<dbReference type="STRING" id="1302659.I858_006145"/>
<dbReference type="InterPro" id="IPR011048">
    <property type="entry name" value="Haem_d1_sf"/>
</dbReference>
<dbReference type="RefSeq" id="WP_049694058.1">
    <property type="nucleotide sequence ID" value="NZ_CP016540.2"/>
</dbReference>